<keyword evidence="2" id="KW-0812">Transmembrane</keyword>
<evidence type="ECO:0000313" key="5">
    <source>
        <dbReference type="Proteomes" id="UP001437256"/>
    </source>
</evidence>
<feature type="region of interest" description="Disordered" evidence="1">
    <location>
        <begin position="23"/>
        <end position="92"/>
    </location>
</feature>
<feature type="transmembrane region" description="Helical" evidence="2">
    <location>
        <begin position="216"/>
        <end position="240"/>
    </location>
</feature>
<feature type="chain" id="PRO_5047132763" evidence="3">
    <location>
        <begin position="18"/>
        <end position="258"/>
    </location>
</feature>
<reference evidence="4 5" key="1">
    <citation type="submission" date="2024-05" db="EMBL/GenBank/DDBJ databases">
        <title>A draft genome resource for the thread blight pathogen Marasmius tenuissimus strain MS-2.</title>
        <authorList>
            <person name="Yulfo-Soto G.E."/>
            <person name="Baruah I.K."/>
            <person name="Amoako-Attah I."/>
            <person name="Bukari Y."/>
            <person name="Meinhardt L.W."/>
            <person name="Bailey B.A."/>
            <person name="Cohen S.P."/>
        </authorList>
    </citation>
    <scope>NUCLEOTIDE SEQUENCE [LARGE SCALE GENOMIC DNA]</scope>
    <source>
        <strain evidence="4 5">MS-2</strain>
    </source>
</reference>
<keyword evidence="2" id="KW-1133">Transmembrane helix</keyword>
<dbReference type="Proteomes" id="UP001437256">
    <property type="component" value="Unassembled WGS sequence"/>
</dbReference>
<evidence type="ECO:0000256" key="1">
    <source>
        <dbReference type="SAM" id="MobiDB-lite"/>
    </source>
</evidence>
<evidence type="ECO:0000256" key="3">
    <source>
        <dbReference type="SAM" id="SignalP"/>
    </source>
</evidence>
<keyword evidence="3" id="KW-0732">Signal</keyword>
<organism evidence="4 5">
    <name type="scientific">Marasmius tenuissimus</name>
    <dbReference type="NCBI Taxonomy" id="585030"/>
    <lineage>
        <taxon>Eukaryota</taxon>
        <taxon>Fungi</taxon>
        <taxon>Dikarya</taxon>
        <taxon>Basidiomycota</taxon>
        <taxon>Agaricomycotina</taxon>
        <taxon>Agaricomycetes</taxon>
        <taxon>Agaricomycetidae</taxon>
        <taxon>Agaricales</taxon>
        <taxon>Marasmiineae</taxon>
        <taxon>Marasmiaceae</taxon>
        <taxon>Marasmius</taxon>
    </lineage>
</organism>
<accession>A0ABR3AB97</accession>
<evidence type="ECO:0000256" key="2">
    <source>
        <dbReference type="SAM" id="Phobius"/>
    </source>
</evidence>
<name>A0ABR3AB97_9AGAR</name>
<feature type="compositionally biased region" description="Basic and acidic residues" evidence="1">
    <location>
        <begin position="25"/>
        <end position="39"/>
    </location>
</feature>
<protein>
    <submittedName>
        <fullName evidence="4">Uncharacterized protein</fullName>
    </submittedName>
</protein>
<proteinExistence type="predicted"/>
<feature type="compositionally biased region" description="Low complexity" evidence="1">
    <location>
        <begin position="41"/>
        <end position="64"/>
    </location>
</feature>
<comment type="caution">
    <text evidence="4">The sequence shown here is derived from an EMBL/GenBank/DDBJ whole genome shotgun (WGS) entry which is preliminary data.</text>
</comment>
<evidence type="ECO:0000313" key="4">
    <source>
        <dbReference type="EMBL" id="KAL0070609.1"/>
    </source>
</evidence>
<keyword evidence="5" id="KW-1185">Reference proteome</keyword>
<feature type="compositionally biased region" description="Polar residues" evidence="1">
    <location>
        <begin position="65"/>
        <end position="75"/>
    </location>
</feature>
<gene>
    <name evidence="4" type="ORF">AAF712_002450</name>
</gene>
<feature type="signal peptide" evidence="3">
    <location>
        <begin position="1"/>
        <end position="17"/>
    </location>
</feature>
<keyword evidence="2" id="KW-0472">Membrane</keyword>
<sequence>MNLLLLIELLAITRVLCKDGGGGGSDDHGGGGGHGDDHGQTAQDTSTSPTTSTAAGTSAAITSTKDGANPSSNPSPTLPAIPQNPGLRFLNPDNTSTCSSTTFFWTVTGDLAKESVALSVTNQGVQSYTPSEPLIHSFASNVSTDAQLFTWLRVDVPSGWYKAQADFANGTMASQSPAFFVFASTNTSCLGNNSEPAYSTPSTTLPGGHQLPKAELVGIIIGSMAGVAILVMAFAFPQLWRHALVSPKTRIRPYRRLR</sequence>
<dbReference type="EMBL" id="JBBXMP010000006">
    <property type="protein sequence ID" value="KAL0070609.1"/>
    <property type="molecule type" value="Genomic_DNA"/>
</dbReference>